<organism evidence="3 4">
    <name type="scientific">Lophiostoma macrostomum CBS 122681</name>
    <dbReference type="NCBI Taxonomy" id="1314788"/>
    <lineage>
        <taxon>Eukaryota</taxon>
        <taxon>Fungi</taxon>
        <taxon>Dikarya</taxon>
        <taxon>Ascomycota</taxon>
        <taxon>Pezizomycotina</taxon>
        <taxon>Dothideomycetes</taxon>
        <taxon>Pleosporomycetidae</taxon>
        <taxon>Pleosporales</taxon>
        <taxon>Lophiostomataceae</taxon>
        <taxon>Lophiostoma</taxon>
    </lineage>
</organism>
<gene>
    <name evidence="3" type="ORF">K491DRAFT_689793</name>
</gene>
<feature type="chain" id="PRO_5025460843" evidence="2">
    <location>
        <begin position="23"/>
        <end position="66"/>
    </location>
</feature>
<reference evidence="3" key="1">
    <citation type="journal article" date="2020" name="Stud. Mycol.">
        <title>101 Dothideomycetes genomes: a test case for predicting lifestyles and emergence of pathogens.</title>
        <authorList>
            <person name="Haridas S."/>
            <person name="Albert R."/>
            <person name="Binder M."/>
            <person name="Bloem J."/>
            <person name="Labutti K."/>
            <person name="Salamov A."/>
            <person name="Andreopoulos B."/>
            <person name="Baker S."/>
            <person name="Barry K."/>
            <person name="Bills G."/>
            <person name="Bluhm B."/>
            <person name="Cannon C."/>
            <person name="Castanera R."/>
            <person name="Culley D."/>
            <person name="Daum C."/>
            <person name="Ezra D."/>
            <person name="Gonzalez J."/>
            <person name="Henrissat B."/>
            <person name="Kuo A."/>
            <person name="Liang C."/>
            <person name="Lipzen A."/>
            <person name="Lutzoni F."/>
            <person name="Magnuson J."/>
            <person name="Mondo S."/>
            <person name="Nolan M."/>
            <person name="Ohm R."/>
            <person name="Pangilinan J."/>
            <person name="Park H.-J."/>
            <person name="Ramirez L."/>
            <person name="Alfaro M."/>
            <person name="Sun H."/>
            <person name="Tritt A."/>
            <person name="Yoshinaga Y."/>
            <person name="Zwiers L.-H."/>
            <person name="Turgeon B."/>
            <person name="Goodwin S."/>
            <person name="Spatafora J."/>
            <person name="Crous P."/>
            <person name="Grigoriev I."/>
        </authorList>
    </citation>
    <scope>NUCLEOTIDE SEQUENCE</scope>
    <source>
        <strain evidence="3">CBS 122681</strain>
    </source>
</reference>
<name>A0A6A6TG69_9PLEO</name>
<dbReference type="Proteomes" id="UP000799324">
    <property type="component" value="Unassembled WGS sequence"/>
</dbReference>
<evidence type="ECO:0000256" key="2">
    <source>
        <dbReference type="SAM" id="SignalP"/>
    </source>
</evidence>
<protein>
    <submittedName>
        <fullName evidence="3">Uncharacterized protein</fullName>
    </submittedName>
</protein>
<proteinExistence type="predicted"/>
<keyword evidence="4" id="KW-1185">Reference proteome</keyword>
<evidence type="ECO:0000313" key="3">
    <source>
        <dbReference type="EMBL" id="KAF2658722.1"/>
    </source>
</evidence>
<feature type="signal peptide" evidence="2">
    <location>
        <begin position="1"/>
        <end position="22"/>
    </location>
</feature>
<sequence length="66" mass="7040">MQLTTLLSLIPALSVLSLPLGAQPPPQKTYCSSLTLIAPGGSPTSRDDMTPHTTWKLAHDSPKGNW</sequence>
<feature type="region of interest" description="Disordered" evidence="1">
    <location>
        <begin position="41"/>
        <end position="66"/>
    </location>
</feature>
<evidence type="ECO:0000313" key="4">
    <source>
        <dbReference type="Proteomes" id="UP000799324"/>
    </source>
</evidence>
<evidence type="ECO:0000256" key="1">
    <source>
        <dbReference type="SAM" id="MobiDB-lite"/>
    </source>
</evidence>
<keyword evidence="2" id="KW-0732">Signal</keyword>
<accession>A0A6A6TG69</accession>
<dbReference type="EMBL" id="MU004312">
    <property type="protein sequence ID" value="KAF2658722.1"/>
    <property type="molecule type" value="Genomic_DNA"/>
</dbReference>
<feature type="compositionally biased region" description="Basic and acidic residues" evidence="1">
    <location>
        <begin position="57"/>
        <end position="66"/>
    </location>
</feature>
<dbReference type="AlphaFoldDB" id="A0A6A6TG69"/>